<keyword evidence="4" id="KW-0238">DNA-binding</keyword>
<dbReference type="Pfam" id="PF00172">
    <property type="entry name" value="Zn_clus"/>
    <property type="match status" value="1"/>
</dbReference>
<dbReference type="InterPro" id="IPR021858">
    <property type="entry name" value="Fun_TF"/>
</dbReference>
<dbReference type="InterPro" id="IPR001138">
    <property type="entry name" value="Zn2Cys6_DnaBD"/>
</dbReference>
<dbReference type="KEGG" id="bor:COCMIDRAFT_40690"/>
<dbReference type="HOGENOM" id="CLU_011409_2_2_1"/>
<dbReference type="STRING" id="930090.W6YU76"/>
<dbReference type="InterPro" id="IPR052360">
    <property type="entry name" value="Transcr_Regulatory_Proteins"/>
</dbReference>
<keyword evidence="3" id="KW-0805">Transcription regulation</keyword>
<protein>
    <recommendedName>
        <fullName evidence="7">Zn(2)-C6 fungal-type domain-containing protein</fullName>
    </recommendedName>
</protein>
<reference evidence="8 9" key="1">
    <citation type="journal article" date="2013" name="PLoS Genet.">
        <title>Comparative genome structure, secondary metabolite, and effector coding capacity across Cochliobolus pathogens.</title>
        <authorList>
            <person name="Condon B.J."/>
            <person name="Leng Y."/>
            <person name="Wu D."/>
            <person name="Bushley K.E."/>
            <person name="Ohm R.A."/>
            <person name="Otillar R."/>
            <person name="Martin J."/>
            <person name="Schackwitz W."/>
            <person name="Grimwood J."/>
            <person name="MohdZainudin N."/>
            <person name="Xue C."/>
            <person name="Wang R."/>
            <person name="Manning V.A."/>
            <person name="Dhillon B."/>
            <person name="Tu Z.J."/>
            <person name="Steffenson B.J."/>
            <person name="Salamov A."/>
            <person name="Sun H."/>
            <person name="Lowry S."/>
            <person name="LaButti K."/>
            <person name="Han J."/>
            <person name="Copeland A."/>
            <person name="Lindquist E."/>
            <person name="Barry K."/>
            <person name="Schmutz J."/>
            <person name="Baker S.E."/>
            <person name="Ciuffetti L.M."/>
            <person name="Grigoriev I.V."/>
            <person name="Zhong S."/>
            <person name="Turgeon B.G."/>
        </authorList>
    </citation>
    <scope>NUCLEOTIDE SEQUENCE [LARGE SCALE GENOMIC DNA]</scope>
    <source>
        <strain evidence="8 9">ATCC 44560</strain>
    </source>
</reference>
<evidence type="ECO:0000256" key="1">
    <source>
        <dbReference type="ARBA" id="ARBA00022723"/>
    </source>
</evidence>
<accession>W6YU76</accession>
<dbReference type="InterPro" id="IPR036864">
    <property type="entry name" value="Zn2-C6_fun-type_DNA-bd_sf"/>
</dbReference>
<evidence type="ECO:0000256" key="2">
    <source>
        <dbReference type="ARBA" id="ARBA00022833"/>
    </source>
</evidence>
<keyword evidence="1" id="KW-0479">Metal-binding</keyword>
<dbReference type="Pfam" id="PF11951">
    <property type="entry name" value="Fungal_trans_2"/>
    <property type="match status" value="1"/>
</dbReference>
<keyword evidence="9" id="KW-1185">Reference proteome</keyword>
<feature type="domain" description="Zn(2)-C6 fungal-type" evidence="7">
    <location>
        <begin position="15"/>
        <end position="44"/>
    </location>
</feature>
<dbReference type="EMBL" id="KI964121">
    <property type="protein sequence ID" value="EUC41083.1"/>
    <property type="molecule type" value="Genomic_DNA"/>
</dbReference>
<dbReference type="GeneID" id="19123931"/>
<evidence type="ECO:0000256" key="6">
    <source>
        <dbReference type="ARBA" id="ARBA00023242"/>
    </source>
</evidence>
<dbReference type="Proteomes" id="UP000054032">
    <property type="component" value="Unassembled WGS sequence"/>
</dbReference>
<evidence type="ECO:0000256" key="3">
    <source>
        <dbReference type="ARBA" id="ARBA00023015"/>
    </source>
</evidence>
<keyword evidence="5" id="KW-0804">Transcription</keyword>
<evidence type="ECO:0000256" key="5">
    <source>
        <dbReference type="ARBA" id="ARBA00023163"/>
    </source>
</evidence>
<keyword evidence="6" id="KW-0539">Nucleus</keyword>
<dbReference type="PROSITE" id="PS50048">
    <property type="entry name" value="ZN2_CY6_FUNGAL_2"/>
    <property type="match status" value="1"/>
</dbReference>
<gene>
    <name evidence="8" type="ORF">COCMIDRAFT_40690</name>
</gene>
<dbReference type="Gene3D" id="4.10.240.10">
    <property type="entry name" value="Zn(2)-C6 fungal-type DNA-binding domain"/>
    <property type="match status" value="1"/>
</dbReference>
<dbReference type="PANTHER" id="PTHR36206">
    <property type="entry name" value="ASPERCRYPTIN BIOSYNTHESIS CLUSTER-SPECIFIC TRANSCRIPTION REGULATOR ATNN-RELATED"/>
    <property type="match status" value="1"/>
</dbReference>
<dbReference type="CDD" id="cd00067">
    <property type="entry name" value="GAL4"/>
    <property type="match status" value="1"/>
</dbReference>
<sequence length="584" mass="66787">MKQNDLNARLKVRTGCSVCKIRHVKCDEKRPFCTKCTSTGRTCSGYVSPPPRKIGKRRSKYDTPNMPLGQRVAVYPASHNSATASVAAYATHAWQFPRYIHCCAFSKAEWDETRSLHYYRVRVSKRISSCFDVNFWENTVPQMTEEEPAIRHAIVALSSYYEAGELSRLSESRSAVGRHSYLVRLAIYEHNNAISTLLNQIHTKGQLTEVVVMSCLIFAWLEFLQNNVDDALKHLRSGLRILAEQQQTPCLQQVAMQVAHISGRLITQAMLHGYSTVEFDYSAIMHSMGSRSSSFATLRDARRDLDGMINDAFCFLGQLENLGYTESHHGRSTLPDFGSLRDEYQDHVRNFDQWRKAFGGLRDRIAAGVMKVNVVQAMHQLELCYLLISNTFETLFATTPMVYDEHNHTFARILYLSKQLRQYQILHESNSLFTIPFDYSIQGALFYIILRCRHLPIRKEAMQLLQLCPDHEGLWPHACLVAFCKWKIDFEEKGRPQGALETDPLPVNARVHGEEARCLVKDIQTLVVVSYKRGVLNGPVGVTSDVEEVTNMSTRLVGLLRLWRAWPLYPTIKLKDTLHLSRDF</sequence>
<dbReference type="PROSITE" id="PS00463">
    <property type="entry name" value="ZN2_CY6_FUNGAL_1"/>
    <property type="match status" value="1"/>
</dbReference>
<dbReference type="AlphaFoldDB" id="W6YU76"/>
<organism evidence="8 9">
    <name type="scientific">Bipolaris oryzae ATCC 44560</name>
    <dbReference type="NCBI Taxonomy" id="930090"/>
    <lineage>
        <taxon>Eukaryota</taxon>
        <taxon>Fungi</taxon>
        <taxon>Dikarya</taxon>
        <taxon>Ascomycota</taxon>
        <taxon>Pezizomycotina</taxon>
        <taxon>Dothideomycetes</taxon>
        <taxon>Pleosporomycetidae</taxon>
        <taxon>Pleosporales</taxon>
        <taxon>Pleosporineae</taxon>
        <taxon>Pleosporaceae</taxon>
        <taxon>Bipolaris</taxon>
    </lineage>
</organism>
<name>W6YU76_COCMI</name>
<dbReference type="GO" id="GO:0003677">
    <property type="term" value="F:DNA binding"/>
    <property type="evidence" value="ECO:0007669"/>
    <property type="project" value="UniProtKB-KW"/>
</dbReference>
<dbReference type="SUPFAM" id="SSF57701">
    <property type="entry name" value="Zn2/Cys6 DNA-binding domain"/>
    <property type="match status" value="1"/>
</dbReference>
<evidence type="ECO:0000313" key="9">
    <source>
        <dbReference type="Proteomes" id="UP000054032"/>
    </source>
</evidence>
<dbReference type="OrthoDB" id="2593732at2759"/>
<proteinExistence type="predicted"/>
<dbReference type="SMART" id="SM00066">
    <property type="entry name" value="GAL4"/>
    <property type="match status" value="1"/>
</dbReference>
<dbReference type="GO" id="GO:0008270">
    <property type="term" value="F:zinc ion binding"/>
    <property type="evidence" value="ECO:0007669"/>
    <property type="project" value="InterPro"/>
</dbReference>
<dbReference type="GO" id="GO:0000981">
    <property type="term" value="F:DNA-binding transcription factor activity, RNA polymerase II-specific"/>
    <property type="evidence" value="ECO:0007669"/>
    <property type="project" value="InterPro"/>
</dbReference>
<dbReference type="RefSeq" id="XP_007692402.1">
    <property type="nucleotide sequence ID" value="XM_007694212.1"/>
</dbReference>
<keyword evidence="2" id="KW-0862">Zinc</keyword>
<dbReference type="PANTHER" id="PTHR36206:SF12">
    <property type="entry name" value="ASPERCRYPTIN BIOSYNTHESIS CLUSTER-SPECIFIC TRANSCRIPTION REGULATOR ATNN-RELATED"/>
    <property type="match status" value="1"/>
</dbReference>
<evidence type="ECO:0000256" key="4">
    <source>
        <dbReference type="ARBA" id="ARBA00023125"/>
    </source>
</evidence>
<evidence type="ECO:0000313" key="8">
    <source>
        <dbReference type="EMBL" id="EUC41083.1"/>
    </source>
</evidence>
<evidence type="ECO:0000259" key="7">
    <source>
        <dbReference type="PROSITE" id="PS50048"/>
    </source>
</evidence>